<evidence type="ECO:0000259" key="4">
    <source>
        <dbReference type="Pfam" id="PF22936"/>
    </source>
</evidence>
<organism evidence="5">
    <name type="scientific">Tanacetum cinerariifolium</name>
    <name type="common">Dalmatian daisy</name>
    <name type="synonym">Chrysanthemum cinerariifolium</name>
    <dbReference type="NCBI Taxonomy" id="118510"/>
    <lineage>
        <taxon>Eukaryota</taxon>
        <taxon>Viridiplantae</taxon>
        <taxon>Streptophyta</taxon>
        <taxon>Embryophyta</taxon>
        <taxon>Tracheophyta</taxon>
        <taxon>Spermatophyta</taxon>
        <taxon>Magnoliopsida</taxon>
        <taxon>eudicotyledons</taxon>
        <taxon>Gunneridae</taxon>
        <taxon>Pentapetalae</taxon>
        <taxon>asterids</taxon>
        <taxon>campanulids</taxon>
        <taxon>Asterales</taxon>
        <taxon>Asteraceae</taxon>
        <taxon>Asteroideae</taxon>
        <taxon>Anthemideae</taxon>
        <taxon>Anthemidinae</taxon>
        <taxon>Tanacetum</taxon>
    </lineage>
</organism>
<dbReference type="InterPro" id="IPR054722">
    <property type="entry name" value="PolX-like_BBD"/>
</dbReference>
<feature type="domain" description="Retrovirus-related Pol polyprotein from transposon TNT 1-94-like beta-barrel" evidence="4">
    <location>
        <begin position="410"/>
        <end position="483"/>
    </location>
</feature>
<accession>A0A6L2M872</accession>
<name>A0A6L2M872_TANCI</name>
<feature type="compositionally biased region" description="Polar residues" evidence="2">
    <location>
        <begin position="696"/>
        <end position="718"/>
    </location>
</feature>
<comment type="caution">
    <text evidence="5">The sequence shown here is derived from an EMBL/GenBank/DDBJ whole genome shotgun (WGS) entry which is preliminary data.</text>
</comment>
<sequence length="1244" mass="138521">MTDYSLWEVILNGDSPVPTRVIEGVVQPVAPTTTEQRLARKNELKARGTLLIALPDKHQLKFNIHKDAKNLMEAIGKRFSRNKKTKKRNKIDLVEQSLDDLFNSLKIYEVEVKSSSSASTSTQNIAFVSSQNTDSTNELVSDVVSVYAASAKIPVSSLPNVDTLSNAIIYSFFASQSNSPQLENDDLKQIDADDLEEMDLKCQMVMLTAARTGAFRQKKNQPTMPSWHSPLRVLPVLTMTSGTDESLPTSPKYDRPSAPIIEDWVSDSEDDSEDELSHNAPSFVQPTKQVKPPRPSIMTVKHSIPAANHKTDISKPKSHGNSKNRKACFVLLTKSKLVLLTATRQVTTAVSPNNVTRPRPAKTIITKPYSPPRMNINHRPSPKPSTFPPKVTTVKAPMGNPQHALKDKGVIDSGYSRHMIGNMSYMSDFEEIIGGYVAFGGNSKGGKISGKGKIRTGKLDFDDVYFVKELKFNIFSISQVCNKKNNVLFTDTECIILSPEFKLPDKNQVLLRVLRENNMYNVDLKNIIPSRDLTCLFAKATLDESNLWASNIEPLIRPSLPVLSANPYKDLLGKFDGKVDEGFLVGYSVSKNNLMQKKHGRIMFNNMCFFPYGLLVLKILKTLMKMLPLKLRSLSLKTKREAKGMSPVELSTGYKNLSAEFEDFSDNSINEVNDADSPVHAVGQILTNSTNIFSATGPSNTAVSPTHGKSSHMDSSQYPDDPNMPALEDITYSDNEEDVGAKADFTNLETNITLSPIPTTRVHKDHHVTQIIGDLSSATQARIMTRVVKDQGHTQEEGIDYEEVFAPVTRIKAIRLFLSYASFMGFMVYQMDCKSDFLYETIKEEVYVCQPLGFEDLDYPNKVYKVVKAIYGLHQALRAVSTVGVKLNTAGFYCATGVDVDVVPTAAEPFIPSPIPTTQPPPPSQELPSTPKLYLLHQHHQLLNHHHLHNNNNNNHSNKVEALEQDKVAQALDIIKLKQRVKKLERKNKLKVSGLRRLRKVGTAQMVESSGDTVIDDVSKQEEIIATMDADKDVTLKDVAVVAKEVEVEKDAEIKENANVQGRQAESQAQIYKIDLEHADKVLSMQDDDATITAANTPIIAATLTAAPNAARRRKGVVIKDPEETVASSIIIHTKTKSKDKGKWIIVEELKPLKNKEQLEEEASRALKRASKSQAEKAAKKQKLDEEFEELKKHLQIVPNDGDDVYSKATPLSRKVPVIDYEIYTENNKPYYKIIRADGLPGYS</sequence>
<evidence type="ECO:0000259" key="3">
    <source>
        <dbReference type="Pfam" id="PF07727"/>
    </source>
</evidence>
<feature type="region of interest" description="Disordered" evidence="2">
    <location>
        <begin position="266"/>
        <end position="295"/>
    </location>
</feature>
<dbReference type="Pfam" id="PF22936">
    <property type="entry name" value="Pol_BBD"/>
    <property type="match status" value="1"/>
</dbReference>
<dbReference type="InterPro" id="IPR013103">
    <property type="entry name" value="RVT_2"/>
</dbReference>
<feature type="coiled-coil region" evidence="1">
    <location>
        <begin position="946"/>
        <end position="987"/>
    </location>
</feature>
<dbReference type="EMBL" id="BKCJ010005826">
    <property type="protein sequence ID" value="GEU68842.1"/>
    <property type="molecule type" value="Genomic_DNA"/>
</dbReference>
<protein>
    <submittedName>
        <fullName evidence="5">Ribonuclease H-like domain-containing protein</fullName>
    </submittedName>
</protein>
<evidence type="ECO:0000256" key="2">
    <source>
        <dbReference type="SAM" id="MobiDB-lite"/>
    </source>
</evidence>
<dbReference type="Pfam" id="PF07727">
    <property type="entry name" value="RVT_2"/>
    <property type="match status" value="1"/>
</dbReference>
<evidence type="ECO:0000313" key="5">
    <source>
        <dbReference type="EMBL" id="GEU68842.1"/>
    </source>
</evidence>
<feature type="domain" description="Reverse transcriptase Ty1/copia-type" evidence="3">
    <location>
        <begin position="779"/>
        <end position="881"/>
    </location>
</feature>
<feature type="region of interest" description="Disordered" evidence="2">
    <location>
        <begin position="352"/>
        <end position="388"/>
    </location>
</feature>
<dbReference type="AlphaFoldDB" id="A0A6L2M872"/>
<evidence type="ECO:0000256" key="1">
    <source>
        <dbReference type="SAM" id="Coils"/>
    </source>
</evidence>
<proteinExistence type="predicted"/>
<reference evidence="5" key="1">
    <citation type="journal article" date="2019" name="Sci. Rep.">
        <title>Draft genome of Tanacetum cinerariifolium, the natural source of mosquito coil.</title>
        <authorList>
            <person name="Yamashiro T."/>
            <person name="Shiraishi A."/>
            <person name="Satake H."/>
            <person name="Nakayama K."/>
        </authorList>
    </citation>
    <scope>NUCLEOTIDE SEQUENCE</scope>
</reference>
<gene>
    <name evidence="5" type="ORF">Tci_040820</name>
</gene>
<keyword evidence="1" id="KW-0175">Coiled coil</keyword>
<feature type="coiled-coil region" evidence="1">
    <location>
        <begin position="1153"/>
        <end position="1194"/>
    </location>
</feature>
<feature type="region of interest" description="Disordered" evidence="2">
    <location>
        <begin position="696"/>
        <end position="719"/>
    </location>
</feature>
<feature type="compositionally biased region" description="Polar residues" evidence="2">
    <location>
        <begin position="279"/>
        <end position="288"/>
    </location>
</feature>